<organism evidence="1 2">
    <name type="scientific">Rhizobium mayense</name>
    <dbReference type="NCBI Taxonomy" id="1312184"/>
    <lineage>
        <taxon>Bacteria</taxon>
        <taxon>Pseudomonadati</taxon>
        <taxon>Pseudomonadota</taxon>
        <taxon>Alphaproteobacteria</taxon>
        <taxon>Hyphomicrobiales</taxon>
        <taxon>Rhizobiaceae</taxon>
        <taxon>Rhizobium/Agrobacterium group</taxon>
        <taxon>Rhizobium</taxon>
    </lineage>
</organism>
<dbReference type="EMBL" id="JARFYM010000038">
    <property type="protein sequence ID" value="MDL2403105.1"/>
    <property type="molecule type" value="Genomic_DNA"/>
</dbReference>
<keyword evidence="2" id="KW-1185">Reference proteome</keyword>
<comment type="caution">
    <text evidence="1">The sequence shown here is derived from an EMBL/GenBank/DDBJ whole genome shotgun (WGS) entry which is preliminary data.</text>
</comment>
<reference evidence="1" key="1">
    <citation type="submission" date="2023-06" db="EMBL/GenBank/DDBJ databases">
        <title>Phylogenetic Diversity of Rhizobium strains.</title>
        <authorList>
            <person name="Moura F.T."/>
            <person name="Helene L.C.F."/>
            <person name="Hungria M."/>
        </authorList>
    </citation>
    <scope>NUCLEOTIDE SEQUENCE</scope>
    <source>
        <strain evidence="1">CCGE526</strain>
    </source>
</reference>
<proteinExistence type="predicted"/>
<sequence>MAIEITIERKDRTYKARADGAAAFYVGLSTHYRDKSSGEDFQGLYNVPTNGLPKLVYSAADQRSAFGFWADVIEPTSKCEGGNYLTLNTYDRAKFTFGFGQFGAHVPDGDFVIYFRDMLGRPEATDYFPDLKVKAGRITRLSTTGEVPLESSSSTRPLMDYLNPSTTHIEDDEVIASAKFMHWTANHEAAQAMQVFHMIGTFKGLMAAADRNLDLNGKTADLCVIVCDILHQGRSKYPAIRQALASSNKRDALLALGSISYPDRIATLKAALNAAGASLTGKHWSTSKQDFV</sequence>
<accession>A0ABT7K3B5</accession>
<dbReference type="RefSeq" id="WP_285872522.1">
    <property type="nucleotide sequence ID" value="NZ_JARFYM010000038.1"/>
</dbReference>
<evidence type="ECO:0000313" key="1">
    <source>
        <dbReference type="EMBL" id="MDL2403105.1"/>
    </source>
</evidence>
<gene>
    <name evidence="1" type="ORF">PY649_29860</name>
</gene>
<protein>
    <submittedName>
        <fullName evidence="1">Uncharacterized protein</fullName>
    </submittedName>
</protein>
<dbReference type="Proteomes" id="UP001172645">
    <property type="component" value="Unassembled WGS sequence"/>
</dbReference>
<evidence type="ECO:0000313" key="2">
    <source>
        <dbReference type="Proteomes" id="UP001172645"/>
    </source>
</evidence>
<name>A0ABT7K3B5_9HYPH</name>